<dbReference type="EMBL" id="JANPWB010000001">
    <property type="protein sequence ID" value="KAJ1215120.1"/>
    <property type="molecule type" value="Genomic_DNA"/>
</dbReference>
<feature type="non-terminal residue" evidence="2">
    <location>
        <position position="120"/>
    </location>
</feature>
<organism evidence="2 3">
    <name type="scientific">Pleurodeles waltl</name>
    <name type="common">Iberian ribbed newt</name>
    <dbReference type="NCBI Taxonomy" id="8319"/>
    <lineage>
        <taxon>Eukaryota</taxon>
        <taxon>Metazoa</taxon>
        <taxon>Chordata</taxon>
        <taxon>Craniata</taxon>
        <taxon>Vertebrata</taxon>
        <taxon>Euteleostomi</taxon>
        <taxon>Amphibia</taxon>
        <taxon>Batrachia</taxon>
        <taxon>Caudata</taxon>
        <taxon>Salamandroidea</taxon>
        <taxon>Salamandridae</taxon>
        <taxon>Pleurodelinae</taxon>
        <taxon>Pleurodeles</taxon>
    </lineage>
</organism>
<feature type="compositionally biased region" description="Basic and acidic residues" evidence="1">
    <location>
        <begin position="71"/>
        <end position="80"/>
    </location>
</feature>
<comment type="caution">
    <text evidence="2">The sequence shown here is derived from an EMBL/GenBank/DDBJ whole genome shotgun (WGS) entry which is preliminary data.</text>
</comment>
<evidence type="ECO:0000313" key="3">
    <source>
        <dbReference type="Proteomes" id="UP001066276"/>
    </source>
</evidence>
<sequence>HTQKVPNPTEQEEELLRVPTTSRQTLGLEKRGTEVETVSEHPSTDFPTPVRDKVEDTQENENEPTSTGRVGKPDQSRDFPEADGLQRQTEEMTDHSREGVETDQSQKDLTPPEPVVGTSK</sequence>
<dbReference type="Proteomes" id="UP001066276">
    <property type="component" value="Chromosome 1_1"/>
</dbReference>
<evidence type="ECO:0000256" key="1">
    <source>
        <dbReference type="SAM" id="MobiDB-lite"/>
    </source>
</evidence>
<protein>
    <submittedName>
        <fullName evidence="2">Uncharacterized protein</fullName>
    </submittedName>
</protein>
<accession>A0AAV7WMB5</accession>
<feature type="non-terminal residue" evidence="2">
    <location>
        <position position="1"/>
    </location>
</feature>
<keyword evidence="3" id="KW-1185">Reference proteome</keyword>
<feature type="compositionally biased region" description="Basic and acidic residues" evidence="1">
    <location>
        <begin position="28"/>
        <end position="43"/>
    </location>
</feature>
<feature type="region of interest" description="Disordered" evidence="1">
    <location>
        <begin position="1"/>
        <end position="120"/>
    </location>
</feature>
<feature type="compositionally biased region" description="Basic and acidic residues" evidence="1">
    <location>
        <begin position="88"/>
        <end position="106"/>
    </location>
</feature>
<name>A0AAV7WMB5_PLEWA</name>
<evidence type="ECO:0000313" key="2">
    <source>
        <dbReference type="EMBL" id="KAJ1215120.1"/>
    </source>
</evidence>
<reference evidence="2" key="1">
    <citation type="journal article" date="2022" name="bioRxiv">
        <title>Sequencing and chromosome-scale assembly of the giantPleurodeles waltlgenome.</title>
        <authorList>
            <person name="Brown T."/>
            <person name="Elewa A."/>
            <person name="Iarovenko S."/>
            <person name="Subramanian E."/>
            <person name="Araus A.J."/>
            <person name="Petzold A."/>
            <person name="Susuki M."/>
            <person name="Suzuki K.-i.T."/>
            <person name="Hayashi T."/>
            <person name="Toyoda A."/>
            <person name="Oliveira C."/>
            <person name="Osipova E."/>
            <person name="Leigh N.D."/>
            <person name="Simon A."/>
            <person name="Yun M.H."/>
        </authorList>
    </citation>
    <scope>NUCLEOTIDE SEQUENCE</scope>
    <source>
        <strain evidence="2">20211129_DDA</strain>
        <tissue evidence="2">Liver</tissue>
    </source>
</reference>
<dbReference type="AlphaFoldDB" id="A0AAV7WMB5"/>
<proteinExistence type="predicted"/>
<gene>
    <name evidence="2" type="ORF">NDU88_002730</name>
</gene>